<reference evidence="3 4" key="1">
    <citation type="submission" date="2018-08" db="EMBL/GenBank/DDBJ databases">
        <title>Chitinophaga sp. K20C18050901, a novel bacterium isolated from forest soil.</title>
        <authorList>
            <person name="Wang C."/>
        </authorList>
    </citation>
    <scope>NUCLEOTIDE SEQUENCE [LARGE SCALE GENOMIC DNA]</scope>
    <source>
        <strain evidence="3 4">K20C18050901</strain>
    </source>
</reference>
<comment type="caution">
    <text evidence="3">The sequence shown here is derived from an EMBL/GenBank/DDBJ whole genome shotgun (WGS) entry which is preliminary data.</text>
</comment>
<accession>A0A3E1NZT4</accession>
<evidence type="ECO:0000313" key="3">
    <source>
        <dbReference type="EMBL" id="RFM33405.1"/>
    </source>
</evidence>
<organism evidence="3 4">
    <name type="scientific">Chitinophaga silvisoli</name>
    <dbReference type="NCBI Taxonomy" id="2291814"/>
    <lineage>
        <taxon>Bacteria</taxon>
        <taxon>Pseudomonadati</taxon>
        <taxon>Bacteroidota</taxon>
        <taxon>Chitinophagia</taxon>
        <taxon>Chitinophagales</taxon>
        <taxon>Chitinophagaceae</taxon>
        <taxon>Chitinophaga</taxon>
    </lineage>
</organism>
<evidence type="ECO:0000256" key="2">
    <source>
        <dbReference type="SAM" id="SignalP"/>
    </source>
</evidence>
<feature type="region of interest" description="Disordered" evidence="1">
    <location>
        <begin position="30"/>
        <end position="67"/>
    </location>
</feature>
<dbReference type="EMBL" id="QTJV01000007">
    <property type="protein sequence ID" value="RFM33405.1"/>
    <property type="molecule type" value="Genomic_DNA"/>
</dbReference>
<name>A0A3E1NZT4_9BACT</name>
<gene>
    <name evidence="3" type="ORF">DXN04_20500</name>
</gene>
<keyword evidence="4" id="KW-1185">Reference proteome</keyword>
<protein>
    <recommendedName>
        <fullName evidence="5">Acid-shock protein</fullName>
    </recommendedName>
</protein>
<dbReference type="RefSeq" id="WP_116855252.1">
    <property type="nucleotide sequence ID" value="NZ_QTJV01000007.1"/>
</dbReference>
<keyword evidence="2" id="KW-0732">Signal</keyword>
<dbReference type="Proteomes" id="UP000261174">
    <property type="component" value="Unassembled WGS sequence"/>
</dbReference>
<proteinExistence type="predicted"/>
<feature type="compositionally biased region" description="Low complexity" evidence="1">
    <location>
        <begin position="55"/>
        <end position="67"/>
    </location>
</feature>
<evidence type="ECO:0008006" key="5">
    <source>
        <dbReference type="Google" id="ProtNLM"/>
    </source>
</evidence>
<evidence type="ECO:0000313" key="4">
    <source>
        <dbReference type="Proteomes" id="UP000261174"/>
    </source>
</evidence>
<dbReference type="AlphaFoldDB" id="A0A3E1NZT4"/>
<feature type="signal peptide" evidence="2">
    <location>
        <begin position="1"/>
        <end position="21"/>
    </location>
</feature>
<feature type="compositionally biased region" description="Basic residues" evidence="1">
    <location>
        <begin position="42"/>
        <end position="54"/>
    </location>
</feature>
<evidence type="ECO:0000256" key="1">
    <source>
        <dbReference type="SAM" id="MobiDB-lite"/>
    </source>
</evidence>
<feature type="chain" id="PRO_5017742352" description="Acid-shock protein" evidence="2">
    <location>
        <begin position="22"/>
        <end position="67"/>
    </location>
</feature>
<sequence>MKKIAMLMAAALMLVGTATFANNTVKAAKTVKTEQAPTEKKAPKKHHKKHHYKKAAGTAAKPAPATK</sequence>